<dbReference type="EMBL" id="FNPI01000011">
    <property type="protein sequence ID" value="SDZ39572.1"/>
    <property type="molecule type" value="Genomic_DNA"/>
</dbReference>
<dbReference type="CDD" id="cd09726">
    <property type="entry name" value="RAMP_I_III"/>
    <property type="match status" value="2"/>
</dbReference>
<keyword evidence="4" id="KW-1185">Reference proteome</keyword>
<evidence type="ECO:0000313" key="3">
    <source>
        <dbReference type="EMBL" id="SDZ39572.1"/>
    </source>
</evidence>
<gene>
    <name evidence="3" type="ORF">SAMN05421736_111149</name>
</gene>
<sequence>MANPIWERTYIRIDGKLASPLLSGSGHNEKTDHDILRDREGRPVVPGSSLAGAFLHQLRLLFPEEELKKLFGTSIRQSRLIVYDMTLNEWKPITRDGVKLDQYKTAVDQEKYDLEAVDRGASYTIRLEWIVRQGTAQSQEKEAQWLYHLIDGLAEGSITIGAKSHRGFGKLTVAGVEYKHFNHRDKEESRKWLSWIWDDLGNGHKWNPGKSQLHIPRSPFCTKAERSLTVPLTISNTLMIRSYIVDIEEQQIEYQQLRSGSDGQLPVIPGSSWAGALRARLLTLLQSFFPTEKKKLEDIVDELFGTSGDKKDSLKASRLIVEESVVKESKKLPVTRNAIDRFTGGTIDGALFSAETSVGGYTELVLRWRSVESELPFDAICGMLLWVIYDLQEGLLAVGGETAIGRGIFKSNGAIRLDGKELEQPSRYLKAATQFIQEKSKEAFA</sequence>
<organism evidence="3 4">
    <name type="scientific">Evansella caseinilytica</name>
    <dbReference type="NCBI Taxonomy" id="1503961"/>
    <lineage>
        <taxon>Bacteria</taxon>
        <taxon>Bacillati</taxon>
        <taxon>Bacillota</taxon>
        <taxon>Bacilli</taxon>
        <taxon>Bacillales</taxon>
        <taxon>Bacillaceae</taxon>
        <taxon>Evansella</taxon>
    </lineage>
</organism>
<dbReference type="AlphaFoldDB" id="A0A1H3SNK4"/>
<dbReference type="Pfam" id="PF03787">
    <property type="entry name" value="RAMPs"/>
    <property type="match status" value="2"/>
</dbReference>
<feature type="domain" description="CRISPR type III-associated protein" evidence="2">
    <location>
        <begin position="256"/>
        <end position="410"/>
    </location>
</feature>
<dbReference type="InterPro" id="IPR005537">
    <property type="entry name" value="RAMP_III_fam"/>
</dbReference>
<dbReference type="OrthoDB" id="1063910at2"/>
<dbReference type="Proteomes" id="UP000198935">
    <property type="component" value="Unassembled WGS sequence"/>
</dbReference>
<dbReference type="GO" id="GO:0051607">
    <property type="term" value="P:defense response to virus"/>
    <property type="evidence" value="ECO:0007669"/>
    <property type="project" value="UniProtKB-KW"/>
</dbReference>
<name>A0A1H3SNK4_9BACI</name>
<keyword evidence="1" id="KW-0051">Antiviral defense</keyword>
<proteinExistence type="predicted"/>
<feature type="domain" description="CRISPR type III-associated protein" evidence="2">
    <location>
        <begin position="17"/>
        <end position="171"/>
    </location>
</feature>
<protein>
    <submittedName>
        <fullName evidence="3">CRISPR/Cas system CSM-associated protein Csm3, group 7 of RAMP superfamily</fullName>
    </submittedName>
</protein>
<evidence type="ECO:0000256" key="1">
    <source>
        <dbReference type="ARBA" id="ARBA00023118"/>
    </source>
</evidence>
<dbReference type="PANTHER" id="PTHR35579:SF6">
    <property type="entry name" value="DUF324 DOMAIN-CONTAINING PROTEIN"/>
    <property type="match status" value="1"/>
</dbReference>
<dbReference type="STRING" id="1503961.SAMN05421736_111149"/>
<reference evidence="4" key="1">
    <citation type="submission" date="2016-10" db="EMBL/GenBank/DDBJ databases">
        <authorList>
            <person name="Varghese N."/>
            <person name="Submissions S."/>
        </authorList>
    </citation>
    <scope>NUCLEOTIDE SEQUENCE [LARGE SCALE GENOMIC DNA]</scope>
    <source>
        <strain evidence="4">SP</strain>
    </source>
</reference>
<dbReference type="InterPro" id="IPR052216">
    <property type="entry name" value="CRISPR_Csm3_endoribonuclease"/>
</dbReference>
<accession>A0A1H3SNK4</accession>
<evidence type="ECO:0000259" key="2">
    <source>
        <dbReference type="Pfam" id="PF03787"/>
    </source>
</evidence>
<dbReference type="PANTHER" id="PTHR35579">
    <property type="entry name" value="CRISPR SYSTEM CMS ENDORIBONUCLEASE CSM3"/>
    <property type="match status" value="1"/>
</dbReference>
<evidence type="ECO:0000313" key="4">
    <source>
        <dbReference type="Proteomes" id="UP000198935"/>
    </source>
</evidence>